<dbReference type="CDD" id="cd03425">
    <property type="entry name" value="NUDIX_MutT_NudA_like"/>
    <property type="match status" value="1"/>
</dbReference>
<dbReference type="EC" id="3.6.1.55" evidence="11"/>
<comment type="cofactor">
    <cofactor evidence="1">
        <name>Mg(2+)</name>
        <dbReference type="ChEBI" id="CHEBI:18420"/>
    </cofactor>
</comment>
<evidence type="ECO:0000256" key="10">
    <source>
        <dbReference type="ARBA" id="ARBA00035861"/>
    </source>
</evidence>
<comment type="catalytic activity">
    <reaction evidence="10">
        <text>8-oxo-dGTP + H2O = 8-oxo-dGMP + diphosphate + H(+)</text>
        <dbReference type="Rhea" id="RHEA:31575"/>
        <dbReference type="ChEBI" id="CHEBI:15377"/>
        <dbReference type="ChEBI" id="CHEBI:15378"/>
        <dbReference type="ChEBI" id="CHEBI:33019"/>
        <dbReference type="ChEBI" id="CHEBI:63224"/>
        <dbReference type="ChEBI" id="CHEBI:77896"/>
        <dbReference type="EC" id="3.6.1.55"/>
    </reaction>
</comment>
<keyword evidence="4" id="KW-0235">DNA replication</keyword>
<keyword evidence="7 13" id="KW-0378">Hydrolase</keyword>
<evidence type="ECO:0000256" key="3">
    <source>
        <dbReference type="ARBA" id="ARBA00022457"/>
    </source>
</evidence>
<evidence type="ECO:0000256" key="1">
    <source>
        <dbReference type="ARBA" id="ARBA00001946"/>
    </source>
</evidence>
<dbReference type="AlphaFoldDB" id="W0FIA3"/>
<dbReference type="InterPro" id="IPR000086">
    <property type="entry name" value="NUDIX_hydrolase_dom"/>
</dbReference>
<keyword evidence="3" id="KW-0515">Mutator protein</keyword>
<dbReference type="InterPro" id="IPR020476">
    <property type="entry name" value="Nudix_hydrolase"/>
</dbReference>
<evidence type="ECO:0000259" key="12">
    <source>
        <dbReference type="PROSITE" id="PS51462"/>
    </source>
</evidence>
<dbReference type="InterPro" id="IPR047127">
    <property type="entry name" value="MutT-like"/>
</dbReference>
<comment type="similarity">
    <text evidence="2">Belongs to the Nudix hydrolase family.</text>
</comment>
<dbReference type="SUPFAM" id="SSF55811">
    <property type="entry name" value="Nudix"/>
    <property type="match status" value="1"/>
</dbReference>
<accession>W0FIA3</accession>
<dbReference type="GO" id="GO:0035539">
    <property type="term" value="F:8-oxo-7,8-dihydrodeoxyguanosine triphosphate pyrophosphatase activity"/>
    <property type="evidence" value="ECO:0007669"/>
    <property type="project" value="UniProtKB-EC"/>
</dbReference>
<organism evidence="13">
    <name type="scientific">uncultured bacterium Contig28b</name>
    <dbReference type="NCBI Taxonomy" id="1393549"/>
    <lineage>
        <taxon>Bacteria</taxon>
        <taxon>environmental samples</taxon>
    </lineage>
</organism>
<dbReference type="PANTHER" id="PTHR47707:SF1">
    <property type="entry name" value="NUDIX HYDROLASE FAMILY PROTEIN"/>
    <property type="match status" value="1"/>
</dbReference>
<dbReference type="GO" id="GO:0006260">
    <property type="term" value="P:DNA replication"/>
    <property type="evidence" value="ECO:0007669"/>
    <property type="project" value="UniProtKB-KW"/>
</dbReference>
<evidence type="ECO:0000256" key="9">
    <source>
        <dbReference type="ARBA" id="ARBA00023204"/>
    </source>
</evidence>
<evidence type="ECO:0000256" key="8">
    <source>
        <dbReference type="ARBA" id="ARBA00022842"/>
    </source>
</evidence>
<evidence type="ECO:0000256" key="7">
    <source>
        <dbReference type="ARBA" id="ARBA00022801"/>
    </source>
</evidence>
<dbReference type="GO" id="GO:0044716">
    <property type="term" value="F:8-oxo-GDP phosphatase activity"/>
    <property type="evidence" value="ECO:0007669"/>
    <property type="project" value="TreeGrafter"/>
</dbReference>
<feature type="domain" description="Nudix hydrolase" evidence="12">
    <location>
        <begin position="1"/>
        <end position="128"/>
    </location>
</feature>
<evidence type="ECO:0000256" key="4">
    <source>
        <dbReference type="ARBA" id="ARBA00022705"/>
    </source>
</evidence>
<name>W0FIA3_9BACT</name>
<dbReference type="PRINTS" id="PR00502">
    <property type="entry name" value="NUDIXFAMILY"/>
</dbReference>
<keyword evidence="6" id="KW-0227">DNA damage</keyword>
<sequence>MKKVAVAAAVIRDGDKLFATQRGYGPHKDRWEFPGGKIEEGETPEQALCREIREELETEIRVEKRIARIELDDPEFHLTMDCFFCRVLSGKLTLLEHKNSAWLSLDDLDQMDWLPADRKLIRYIREQF</sequence>
<dbReference type="Pfam" id="PF00293">
    <property type="entry name" value="NUDIX"/>
    <property type="match status" value="1"/>
</dbReference>
<evidence type="ECO:0000256" key="5">
    <source>
        <dbReference type="ARBA" id="ARBA00022723"/>
    </source>
</evidence>
<dbReference type="GO" id="GO:0008413">
    <property type="term" value="F:8-oxo-7,8-dihydroguanosine triphosphate pyrophosphatase activity"/>
    <property type="evidence" value="ECO:0007669"/>
    <property type="project" value="TreeGrafter"/>
</dbReference>
<evidence type="ECO:0000256" key="11">
    <source>
        <dbReference type="ARBA" id="ARBA00038905"/>
    </source>
</evidence>
<dbReference type="InterPro" id="IPR015797">
    <property type="entry name" value="NUDIX_hydrolase-like_dom_sf"/>
</dbReference>
<proteinExistence type="inferred from homology"/>
<keyword evidence="9" id="KW-0234">DNA repair</keyword>
<evidence type="ECO:0000256" key="2">
    <source>
        <dbReference type="ARBA" id="ARBA00005582"/>
    </source>
</evidence>
<dbReference type="GO" id="GO:0046872">
    <property type="term" value="F:metal ion binding"/>
    <property type="evidence" value="ECO:0007669"/>
    <property type="project" value="UniProtKB-KW"/>
</dbReference>
<dbReference type="GO" id="GO:0044715">
    <property type="term" value="F:8-oxo-dGDP phosphatase activity"/>
    <property type="evidence" value="ECO:0007669"/>
    <property type="project" value="TreeGrafter"/>
</dbReference>
<evidence type="ECO:0000256" key="6">
    <source>
        <dbReference type="ARBA" id="ARBA00022763"/>
    </source>
</evidence>
<dbReference type="GO" id="GO:0006281">
    <property type="term" value="P:DNA repair"/>
    <property type="evidence" value="ECO:0007669"/>
    <property type="project" value="UniProtKB-KW"/>
</dbReference>
<dbReference type="PANTHER" id="PTHR47707">
    <property type="entry name" value="8-OXO-DGTP DIPHOSPHATASE"/>
    <property type="match status" value="1"/>
</dbReference>
<evidence type="ECO:0000313" key="13">
    <source>
        <dbReference type="EMBL" id="AHF24516.1"/>
    </source>
</evidence>
<dbReference type="EMBL" id="KC246796">
    <property type="protein sequence ID" value="AHF24516.1"/>
    <property type="molecule type" value="Genomic_DNA"/>
</dbReference>
<keyword evidence="5" id="KW-0479">Metal-binding</keyword>
<dbReference type="Gene3D" id="3.90.79.10">
    <property type="entry name" value="Nucleoside Triphosphate Pyrophosphohydrolase"/>
    <property type="match status" value="1"/>
</dbReference>
<dbReference type="PROSITE" id="PS51462">
    <property type="entry name" value="NUDIX"/>
    <property type="match status" value="1"/>
</dbReference>
<keyword evidence="8" id="KW-0460">Magnesium</keyword>
<protein>
    <recommendedName>
        <fullName evidence="11">8-oxo-dGTP diphosphatase</fullName>
        <ecNumber evidence="11">3.6.1.55</ecNumber>
    </recommendedName>
</protein>
<reference evidence="13" key="1">
    <citation type="journal article" date="2013" name="PLoS ONE">
        <title>Metagenomic insights into the carbohydrate-active enzymes carried by the microorganisms adhering to solid digesta in the rumen of cows.</title>
        <authorList>
            <person name="Wang L."/>
            <person name="Hatem A."/>
            <person name="Catalyurek U.V."/>
            <person name="Morrison M."/>
            <person name="Yu Z."/>
        </authorList>
    </citation>
    <scope>NUCLEOTIDE SEQUENCE</scope>
</reference>